<gene>
    <name evidence="1" type="ORF">RM877_17035</name>
</gene>
<proteinExistence type="predicted"/>
<dbReference type="EMBL" id="JAVRES010000007">
    <property type="protein sequence ID" value="MDT0436388.1"/>
    <property type="molecule type" value="Genomic_DNA"/>
</dbReference>
<comment type="caution">
    <text evidence="1">The sequence shown here is derived from an EMBL/GenBank/DDBJ whole genome shotgun (WGS) entry which is preliminary data.</text>
</comment>
<dbReference type="RefSeq" id="WP_237549516.1">
    <property type="nucleotide sequence ID" value="NZ_JAVRES010000007.1"/>
</dbReference>
<dbReference type="Proteomes" id="UP001183535">
    <property type="component" value="Unassembled WGS sequence"/>
</dbReference>
<keyword evidence="2" id="KW-1185">Reference proteome</keyword>
<organism evidence="1 2">
    <name type="scientific">Streptomyces doudnae</name>
    <dbReference type="NCBI Taxonomy" id="3075536"/>
    <lineage>
        <taxon>Bacteria</taxon>
        <taxon>Bacillati</taxon>
        <taxon>Actinomycetota</taxon>
        <taxon>Actinomycetes</taxon>
        <taxon>Kitasatosporales</taxon>
        <taxon>Streptomycetaceae</taxon>
        <taxon>Streptomyces</taxon>
    </lineage>
</organism>
<reference evidence="2" key="1">
    <citation type="submission" date="2023-07" db="EMBL/GenBank/DDBJ databases">
        <title>30 novel species of actinomycetes from the DSMZ collection.</title>
        <authorList>
            <person name="Nouioui I."/>
        </authorList>
    </citation>
    <scope>NUCLEOTIDE SEQUENCE [LARGE SCALE GENOMIC DNA]</scope>
    <source>
        <strain evidence="2">DSM 41981</strain>
    </source>
</reference>
<dbReference type="AlphaFoldDB" id="A0ABD5ENV8"/>
<name>A0ABD5ENV8_9ACTN</name>
<evidence type="ECO:0000313" key="1">
    <source>
        <dbReference type="EMBL" id="MDT0436388.1"/>
    </source>
</evidence>
<protein>
    <submittedName>
        <fullName evidence="1">SAV_915 family protein</fullName>
    </submittedName>
</protein>
<sequence>MCLFRYDDDPDPEERTPARPLYVPVRVTGADSVLRVFRTPLGARTAVGFTSRARLAQTLGAGQPCIRLAETALRALTGPMGVTRLTVDPTLSAPATVAVATEARVRAERLPAPVPRLAASEEMSA</sequence>
<evidence type="ECO:0000313" key="2">
    <source>
        <dbReference type="Proteomes" id="UP001183535"/>
    </source>
</evidence>
<dbReference type="InterPro" id="IPR049975">
    <property type="entry name" value="SAV_915-like_dom"/>
</dbReference>
<dbReference type="NCBIfam" id="NF042914">
    <property type="entry name" value="SAV915_dom"/>
    <property type="match status" value="1"/>
</dbReference>
<accession>A0ABD5ENV8</accession>